<dbReference type="InterPro" id="IPR033985">
    <property type="entry name" value="SusD-like_N"/>
</dbReference>
<comment type="caution">
    <text evidence="9">The sequence shown here is derived from an EMBL/GenBank/DDBJ whole genome shotgun (WGS) entry which is preliminary data.</text>
</comment>
<dbReference type="Gene3D" id="1.25.40.390">
    <property type="match status" value="1"/>
</dbReference>
<evidence type="ECO:0000259" key="7">
    <source>
        <dbReference type="Pfam" id="PF07980"/>
    </source>
</evidence>
<feature type="chain" id="PRO_5029869660" evidence="6">
    <location>
        <begin position="26"/>
        <end position="546"/>
    </location>
</feature>
<keyword evidence="3 6" id="KW-0732">Signal</keyword>
<sequence>MSPVMKKSLVYIFAAILLVSSHACKQDEFFELKRPQETQWVNTTTFDQGLSSAYFALTYSNGFQGVNQMRDFASSGAAQLLPQTSTSVAWNEMYFWQFDQNVSHNNELWKFAYQAITLCNMAIELDREKAGNPFTLKTDGTDYKDNYVRQLGEYYFLRAYAYWNLIKIFAPPYNPGGNNSGAYIPFKTTVPTSKEAVFAEKLGSTEEIYNLIIFDLETAKAKLPKAFNSATMLPTYEVGRATQYTAAALLGKVLFLKGDYTKAQQELTIVLDAAEKENRFALEAPLEAFNKNVVKTIPKEAVWEHNTGDPAIGGASNYMYYGMIISLNFRDADNGGRGKDMVKSSWNQFTMSYWALDKMGWMKDATRGDYTVTDAAKSDLRFQQLYYPLLAYNPTGDPLLYETLSAHAAVNKPQIYVDKYFRGGPGDGRYTKFPTIRLADLYLSRAWLRWKAGDSAGAVADLNKVWNRANPTGLNRYTTANVNHDAILAEYLREMSGEGWTLDFMMSTRMPIPAADRTTISAMDAPYTNWKWRIPAEEANLNPNYK</sequence>
<dbReference type="Pfam" id="PF14322">
    <property type="entry name" value="SusD-like_3"/>
    <property type="match status" value="1"/>
</dbReference>
<reference evidence="9 10" key="1">
    <citation type="journal article" date="2018" name="Antonie Van Leeuwenhoek">
        <title>Larkinella terrae sp. nov., isolated from soil on Jeju Island, South Korea.</title>
        <authorList>
            <person name="Ten L.N."/>
            <person name="Jeon J."/>
            <person name="Park S.J."/>
            <person name="Park S."/>
            <person name="Lee S.Y."/>
            <person name="Kim M.K."/>
            <person name="Jung H.Y."/>
        </authorList>
    </citation>
    <scope>NUCLEOTIDE SEQUENCE [LARGE SCALE GENOMIC DNA]</scope>
    <source>
        <strain evidence="9 10">KCTC 52001</strain>
    </source>
</reference>
<comment type="subcellular location">
    <subcellularLocation>
        <location evidence="1">Cell outer membrane</location>
    </subcellularLocation>
</comment>
<evidence type="ECO:0000256" key="5">
    <source>
        <dbReference type="ARBA" id="ARBA00023237"/>
    </source>
</evidence>
<feature type="domain" description="SusD-like N-terminal" evidence="8">
    <location>
        <begin position="84"/>
        <end position="253"/>
    </location>
</feature>
<dbReference type="GO" id="GO:0009279">
    <property type="term" value="C:cell outer membrane"/>
    <property type="evidence" value="ECO:0007669"/>
    <property type="project" value="UniProtKB-SubCell"/>
</dbReference>
<proteinExistence type="inferred from homology"/>
<evidence type="ECO:0000313" key="9">
    <source>
        <dbReference type="EMBL" id="MRS60417.1"/>
    </source>
</evidence>
<organism evidence="9 10">
    <name type="scientific">Larkinella terrae</name>
    <dbReference type="NCBI Taxonomy" id="2025311"/>
    <lineage>
        <taxon>Bacteria</taxon>
        <taxon>Pseudomonadati</taxon>
        <taxon>Bacteroidota</taxon>
        <taxon>Cytophagia</taxon>
        <taxon>Cytophagales</taxon>
        <taxon>Spirosomataceae</taxon>
        <taxon>Larkinella</taxon>
    </lineage>
</organism>
<feature type="signal peptide" evidence="6">
    <location>
        <begin position="1"/>
        <end position="25"/>
    </location>
</feature>
<evidence type="ECO:0000313" key="10">
    <source>
        <dbReference type="Proteomes" id="UP000441754"/>
    </source>
</evidence>
<keyword evidence="5" id="KW-0998">Cell outer membrane</keyword>
<evidence type="ECO:0000256" key="6">
    <source>
        <dbReference type="SAM" id="SignalP"/>
    </source>
</evidence>
<dbReference type="Proteomes" id="UP000441754">
    <property type="component" value="Unassembled WGS sequence"/>
</dbReference>
<accession>A0A7K0EF22</accession>
<dbReference type="EMBL" id="WJXZ01000001">
    <property type="protein sequence ID" value="MRS60417.1"/>
    <property type="molecule type" value="Genomic_DNA"/>
</dbReference>
<dbReference type="SUPFAM" id="SSF48452">
    <property type="entry name" value="TPR-like"/>
    <property type="match status" value="1"/>
</dbReference>
<evidence type="ECO:0000256" key="4">
    <source>
        <dbReference type="ARBA" id="ARBA00023136"/>
    </source>
</evidence>
<dbReference type="AlphaFoldDB" id="A0A7K0EF22"/>
<evidence type="ECO:0000259" key="8">
    <source>
        <dbReference type="Pfam" id="PF14322"/>
    </source>
</evidence>
<name>A0A7K0EF22_9BACT</name>
<dbReference type="InterPro" id="IPR012944">
    <property type="entry name" value="SusD_RagB_dom"/>
</dbReference>
<evidence type="ECO:0000256" key="2">
    <source>
        <dbReference type="ARBA" id="ARBA00006275"/>
    </source>
</evidence>
<dbReference type="Pfam" id="PF07980">
    <property type="entry name" value="SusD_RagB"/>
    <property type="match status" value="1"/>
</dbReference>
<gene>
    <name evidence="9" type="ORF">GJJ30_03860</name>
</gene>
<keyword evidence="4" id="KW-0472">Membrane</keyword>
<comment type="similarity">
    <text evidence="2">Belongs to the SusD family.</text>
</comment>
<evidence type="ECO:0000256" key="3">
    <source>
        <dbReference type="ARBA" id="ARBA00022729"/>
    </source>
</evidence>
<keyword evidence="10" id="KW-1185">Reference proteome</keyword>
<protein>
    <submittedName>
        <fullName evidence="9">RagB/SusD family nutrient uptake outer membrane protein</fullName>
    </submittedName>
</protein>
<dbReference type="InterPro" id="IPR011990">
    <property type="entry name" value="TPR-like_helical_dom_sf"/>
</dbReference>
<evidence type="ECO:0000256" key="1">
    <source>
        <dbReference type="ARBA" id="ARBA00004442"/>
    </source>
</evidence>
<feature type="domain" description="RagB/SusD" evidence="7">
    <location>
        <begin position="418"/>
        <end position="499"/>
    </location>
</feature>
<dbReference type="OrthoDB" id="9792139at2"/>